<dbReference type="GeneID" id="91567581"/>
<dbReference type="InterPro" id="IPR043504">
    <property type="entry name" value="Peptidase_S1_PA_chymotrypsin"/>
</dbReference>
<dbReference type="Pfam" id="PF13365">
    <property type="entry name" value="Trypsin_2"/>
    <property type="match status" value="1"/>
</dbReference>
<dbReference type="InterPro" id="IPR045432">
    <property type="entry name" value="EAD5"/>
</dbReference>
<dbReference type="RefSeq" id="WP_209513788.1">
    <property type="nucleotide sequence ID" value="NZ_JAGIOH010000001.1"/>
</dbReference>
<sequence length="384" mass="41994">MNAYLAPDEVVQLRDAAMEAGLADPMVRELLFDGIMNKYRGTLPLVAAPGRQLHSDLNQMNRVERLIDGSVPLETWLRNAVAQTAEAGPLAVIQRALDDVARTAAGEPDVSAALPTAETKEEIIHRDDTVPYEFLRSGNAAGAAVARIKVPPYQQGAPLQPNGFPHSGTGWLIAPTLLVTNHHVVNARSGTGAGRALADPADLRLQVQHSRSRFDYDADEVETDEATASDLVAWDEELDYAILRLTAEPSRPVLRICAQPLTVAKGEYVAVNIIQHPGGQPKRVALRNNLVYEADERDVRYFTDTRGGSSGSPVFTDDWQVVALHRGTRRVEDVNFQGRNTAFVNVGTQMNVIMRHLKEHYGEVHAEIEAAQSEPARVSAPQEV</sequence>
<evidence type="ECO:0000259" key="1">
    <source>
        <dbReference type="Pfam" id="PF19957"/>
    </source>
</evidence>
<accession>A0ABS4XXK7</accession>
<dbReference type="Pfam" id="PF19957">
    <property type="entry name" value="EAD5"/>
    <property type="match status" value="1"/>
</dbReference>
<name>A0ABS4XXK7_9ACTN</name>
<evidence type="ECO:0000313" key="2">
    <source>
        <dbReference type="EMBL" id="MBP2401237.1"/>
    </source>
</evidence>
<keyword evidence="3" id="KW-1185">Reference proteome</keyword>
<gene>
    <name evidence="2" type="ORF">JO379_000706</name>
</gene>
<dbReference type="Gene3D" id="2.40.10.10">
    <property type="entry name" value="Trypsin-like serine proteases"/>
    <property type="match status" value="2"/>
</dbReference>
<organism evidence="2 3">
    <name type="scientific">Streptomyces syringium</name>
    <dbReference type="NCBI Taxonomy" id="76729"/>
    <lineage>
        <taxon>Bacteria</taxon>
        <taxon>Bacillati</taxon>
        <taxon>Actinomycetota</taxon>
        <taxon>Actinomycetes</taxon>
        <taxon>Kitasatosporales</taxon>
        <taxon>Streptomycetaceae</taxon>
        <taxon>Streptomyces</taxon>
    </lineage>
</organism>
<dbReference type="EMBL" id="JAGIOH010000001">
    <property type="protein sequence ID" value="MBP2401237.1"/>
    <property type="molecule type" value="Genomic_DNA"/>
</dbReference>
<evidence type="ECO:0000313" key="3">
    <source>
        <dbReference type="Proteomes" id="UP001519291"/>
    </source>
</evidence>
<protein>
    <submittedName>
        <fullName evidence="2">V8-like Glu-specific endopeptidase</fullName>
    </submittedName>
</protein>
<dbReference type="Proteomes" id="UP001519291">
    <property type="component" value="Unassembled WGS sequence"/>
</dbReference>
<dbReference type="SUPFAM" id="SSF50494">
    <property type="entry name" value="Trypsin-like serine proteases"/>
    <property type="match status" value="1"/>
</dbReference>
<reference evidence="2 3" key="1">
    <citation type="submission" date="2021-03" db="EMBL/GenBank/DDBJ databases">
        <title>Sequencing the genomes of 1000 actinobacteria strains.</title>
        <authorList>
            <person name="Klenk H.-P."/>
        </authorList>
    </citation>
    <scope>NUCLEOTIDE SEQUENCE [LARGE SCALE GENOMIC DNA]</scope>
    <source>
        <strain evidence="2 3">DSM 41480</strain>
    </source>
</reference>
<comment type="caution">
    <text evidence="2">The sequence shown here is derived from an EMBL/GenBank/DDBJ whole genome shotgun (WGS) entry which is preliminary data.</text>
</comment>
<proteinExistence type="predicted"/>
<feature type="domain" description="Effector-associated" evidence="1">
    <location>
        <begin position="4"/>
        <end position="136"/>
    </location>
</feature>
<dbReference type="PANTHER" id="PTHR14389">
    <property type="entry name" value="SI:CH1073-475A24.1"/>
    <property type="match status" value="1"/>
</dbReference>
<dbReference type="PANTHER" id="PTHR14389:SF3">
    <property type="entry name" value="PROTEIN FAM111A-LIKE"/>
    <property type="match status" value="1"/>
</dbReference>
<dbReference type="InterPro" id="IPR009003">
    <property type="entry name" value="Peptidase_S1_PA"/>
</dbReference>